<evidence type="ECO:0000313" key="2">
    <source>
        <dbReference type="EMBL" id="EGT58399.1"/>
    </source>
</evidence>
<protein>
    <submittedName>
        <fullName evidence="2">Uncharacterized protein</fullName>
    </submittedName>
</protein>
<name>G0NDP7_CAEBE</name>
<dbReference type="HOGENOM" id="CLU_1571996_0_0_1"/>
<accession>G0NDP7</accession>
<evidence type="ECO:0000256" key="1">
    <source>
        <dbReference type="SAM" id="MobiDB-lite"/>
    </source>
</evidence>
<evidence type="ECO:0000313" key="3">
    <source>
        <dbReference type="Proteomes" id="UP000008068"/>
    </source>
</evidence>
<dbReference type="AlphaFoldDB" id="G0NDP7"/>
<proteinExistence type="predicted"/>
<feature type="compositionally biased region" description="Polar residues" evidence="1">
    <location>
        <begin position="1"/>
        <end position="13"/>
    </location>
</feature>
<sequence>MGKSLEGSSSFQPSYCVDRHQSHNIDPGGPKDFPMKEQEEGHLDNNRNEYLDYTTIKPNEIFSNCQEDSEIQLEESSIDNNSNSTEKTGPEGDVLLEIIKDQYDFILKEGHDLNNGNVSDIVHDNQLYGSTSHSFPLIRRIAEFQCEQHRQLDLLGQIDTSELPREVRQL</sequence>
<dbReference type="InParanoid" id="G0NDP7"/>
<gene>
    <name evidence="2" type="ORF">CAEBREN_12777</name>
</gene>
<feature type="region of interest" description="Disordered" evidence="1">
    <location>
        <begin position="1"/>
        <end position="40"/>
    </location>
</feature>
<reference evidence="3" key="1">
    <citation type="submission" date="2011-07" db="EMBL/GenBank/DDBJ databases">
        <authorList>
            <consortium name="Caenorhabditis brenneri Sequencing and Analysis Consortium"/>
            <person name="Wilson R.K."/>
        </authorList>
    </citation>
    <scope>NUCLEOTIDE SEQUENCE [LARGE SCALE GENOMIC DNA]</scope>
    <source>
        <strain evidence="3">PB2801</strain>
    </source>
</reference>
<keyword evidence="3" id="KW-1185">Reference proteome</keyword>
<dbReference type="EMBL" id="GL379868">
    <property type="protein sequence ID" value="EGT58399.1"/>
    <property type="molecule type" value="Genomic_DNA"/>
</dbReference>
<organism evidence="3">
    <name type="scientific">Caenorhabditis brenneri</name>
    <name type="common">Nematode worm</name>
    <dbReference type="NCBI Taxonomy" id="135651"/>
    <lineage>
        <taxon>Eukaryota</taxon>
        <taxon>Metazoa</taxon>
        <taxon>Ecdysozoa</taxon>
        <taxon>Nematoda</taxon>
        <taxon>Chromadorea</taxon>
        <taxon>Rhabditida</taxon>
        <taxon>Rhabditina</taxon>
        <taxon>Rhabditomorpha</taxon>
        <taxon>Rhabditoidea</taxon>
        <taxon>Rhabditidae</taxon>
        <taxon>Peloderinae</taxon>
        <taxon>Caenorhabditis</taxon>
    </lineage>
</organism>
<dbReference type="Proteomes" id="UP000008068">
    <property type="component" value="Unassembled WGS sequence"/>
</dbReference>